<dbReference type="PANTHER" id="PTHR35333">
    <property type="entry name" value="BETA-LACTAMASE"/>
    <property type="match status" value="1"/>
</dbReference>
<reference evidence="4" key="1">
    <citation type="submission" date="2016-12" db="EMBL/GenBank/DDBJ databases">
        <title>Whole genome sequencing of Sphingomonas koreensis.</title>
        <authorList>
            <person name="Conlan S."/>
            <person name="Thomas P.J."/>
            <person name="Mullikin J."/>
            <person name="Palmore T.N."/>
            <person name="Frank K.M."/>
            <person name="Segre J.A."/>
        </authorList>
    </citation>
    <scope>NUCLEOTIDE SEQUENCE</scope>
    <source>
        <strain evidence="4">ABOJV</strain>
    </source>
</reference>
<keyword evidence="5" id="KW-0378">Hydrolase</keyword>
<dbReference type="InterPro" id="IPR000871">
    <property type="entry name" value="Beta-lactam_class-A"/>
</dbReference>
<dbReference type="Pfam" id="PF13354">
    <property type="entry name" value="Beta-lactamase2"/>
    <property type="match status" value="1"/>
</dbReference>
<evidence type="ECO:0000256" key="2">
    <source>
        <dbReference type="SAM" id="SignalP"/>
    </source>
</evidence>
<keyword evidence="6" id="KW-1185">Reference proteome</keyword>
<dbReference type="GO" id="GO:0046677">
    <property type="term" value="P:response to antibiotic"/>
    <property type="evidence" value="ECO:0007669"/>
    <property type="project" value="InterPro"/>
</dbReference>
<protein>
    <submittedName>
        <fullName evidence="5">Serine hydrolase</fullName>
    </submittedName>
</protein>
<feature type="signal peptide" evidence="2">
    <location>
        <begin position="1"/>
        <end position="18"/>
    </location>
</feature>
<evidence type="ECO:0000313" key="4">
    <source>
        <dbReference type="EMBL" id="APR54485.1"/>
    </source>
</evidence>
<dbReference type="InterPro" id="IPR012338">
    <property type="entry name" value="Beta-lactam/transpept-like"/>
</dbReference>
<dbReference type="EMBL" id="CP018820">
    <property type="protein sequence ID" value="APR54485.1"/>
    <property type="molecule type" value="Genomic_DNA"/>
</dbReference>
<accession>A0A1L6JEZ7</accession>
<dbReference type="EMBL" id="QQWO01000002">
    <property type="protein sequence ID" value="RSV07001.1"/>
    <property type="molecule type" value="Genomic_DNA"/>
</dbReference>
<dbReference type="InterPro" id="IPR045155">
    <property type="entry name" value="Beta-lactam_cat"/>
</dbReference>
<feature type="domain" description="Beta-lactamase class A catalytic" evidence="3">
    <location>
        <begin position="163"/>
        <end position="265"/>
    </location>
</feature>
<dbReference type="GO" id="GO:0030655">
    <property type="term" value="P:beta-lactam antibiotic catabolic process"/>
    <property type="evidence" value="ECO:0007669"/>
    <property type="project" value="InterPro"/>
</dbReference>
<keyword evidence="2" id="KW-0732">Signal</keyword>
<feature type="chain" id="PRO_5041797957" evidence="2">
    <location>
        <begin position="19"/>
        <end position="428"/>
    </location>
</feature>
<dbReference type="SUPFAM" id="SSF56601">
    <property type="entry name" value="beta-lactamase/transpeptidase-like"/>
    <property type="match status" value="1"/>
</dbReference>
<dbReference type="Proteomes" id="UP000185161">
    <property type="component" value="Chromosome"/>
</dbReference>
<evidence type="ECO:0000313" key="6">
    <source>
        <dbReference type="Proteomes" id="UP000185161"/>
    </source>
</evidence>
<dbReference type="KEGG" id="skr:BRX40_20490"/>
<dbReference type="Gene3D" id="3.40.710.10">
    <property type="entry name" value="DD-peptidase/beta-lactamase superfamily"/>
    <property type="match status" value="1"/>
</dbReference>
<dbReference type="GO" id="GO:0008800">
    <property type="term" value="F:beta-lactamase activity"/>
    <property type="evidence" value="ECO:0007669"/>
    <property type="project" value="UniProtKB-EC"/>
</dbReference>
<reference evidence="6" key="2">
    <citation type="submission" date="2016-12" db="EMBL/GenBank/DDBJ databases">
        <title>Whole genome sequencing of Sphingomonas sp. ABOJV.</title>
        <authorList>
            <person name="Conlan S."/>
            <person name="Thomas P.J."/>
            <person name="Mullikin J."/>
            <person name="Palmore T.N."/>
            <person name="Frank K.M."/>
            <person name="Segre J.A."/>
        </authorList>
    </citation>
    <scope>NUCLEOTIDE SEQUENCE [LARGE SCALE GENOMIC DNA]</scope>
    <source>
        <strain evidence="6">ABOJV</strain>
    </source>
</reference>
<dbReference type="Proteomes" id="UP000286681">
    <property type="component" value="Unassembled WGS sequence"/>
</dbReference>
<comment type="catalytic activity">
    <reaction evidence="1">
        <text>a beta-lactam + H2O = a substituted beta-amino acid</text>
        <dbReference type="Rhea" id="RHEA:20401"/>
        <dbReference type="ChEBI" id="CHEBI:15377"/>
        <dbReference type="ChEBI" id="CHEBI:35627"/>
        <dbReference type="ChEBI" id="CHEBI:140347"/>
        <dbReference type="EC" id="3.5.2.6"/>
    </reaction>
</comment>
<evidence type="ECO:0000313" key="5">
    <source>
        <dbReference type="EMBL" id="RSV07001.1"/>
    </source>
</evidence>
<evidence type="ECO:0000256" key="1">
    <source>
        <dbReference type="ARBA" id="ARBA00001526"/>
    </source>
</evidence>
<dbReference type="GeneID" id="44134947"/>
<reference evidence="5 7" key="3">
    <citation type="submission" date="2018-07" db="EMBL/GenBank/DDBJ databases">
        <title>Genomic and Epidemiologic Investigation of an Indolent Hospital Outbreak.</title>
        <authorList>
            <person name="Johnson R.C."/>
            <person name="Deming C."/>
            <person name="Conlan S."/>
            <person name="Zellmer C.J."/>
            <person name="Michelin A.V."/>
            <person name="Lee-Lin S."/>
            <person name="Thomas P.J."/>
            <person name="Park M."/>
            <person name="Weingarten R.A."/>
            <person name="Less J."/>
            <person name="Dekker J.P."/>
            <person name="Frank K.M."/>
            <person name="Musser K.A."/>
            <person name="Mcquiston J.R."/>
            <person name="Henderson D.K."/>
            <person name="Lau A.F."/>
            <person name="Palmore T.N."/>
            <person name="Segre J.A."/>
        </authorList>
    </citation>
    <scope>NUCLEOTIDE SEQUENCE [LARGE SCALE GENOMIC DNA]</scope>
    <source>
        <strain evidence="5 7">SK-NIH.Env10_0317</strain>
    </source>
</reference>
<dbReference type="STRING" id="93064.BRX40_20490"/>
<dbReference type="PANTHER" id="PTHR35333:SF5">
    <property type="entry name" value="CONSERVED LIPOPROTEIN LPQF-RELATED"/>
    <property type="match status" value="1"/>
</dbReference>
<dbReference type="RefSeq" id="WP_075152831.1">
    <property type="nucleotide sequence ID" value="NZ_CP018820.1"/>
</dbReference>
<proteinExistence type="predicted"/>
<sequence>MRRLGALLLAIAAPSAFAQQPSTPVAVLPAGLQMRIDALPAMVNGAGDFADYFAPAFKAQVPKAQFDQIGAQLKARFGVAVKVEKVTVTSPHAATVELGFERGVGTVQIVVDPAAPHRVTGLLLSRIEPRDDSIAKIEAEIRALPGTTAIGVYALGDGVTPVTELAGSQSMPIGSAFKLWILAEAARQVNAGTRKWSDVVPLGARSLPSGISQRWPDGVPVTLHTLATLMISISDNTATDTLLNALGRERVDAMVAQTGVADAAATLPLLTTMEAFQLKSPGNADLAAQWKPAGADGRRKLLAANRARLAATKIDPAMFADKPVALDIEWFASPRDEATVLDWLRTKGGSEALAILSVNPGTPDTGLFDYMGFKGGSEPGVIYTNWLVKTKKGNWYAVTGGWTRRDAAVDERGFAMLMSRLLTQVAAQ</sequence>
<dbReference type="AlphaFoldDB" id="A0A1L6JEZ7"/>
<organism evidence="4 6">
    <name type="scientific">Sphingomonas koreensis</name>
    <dbReference type="NCBI Taxonomy" id="93064"/>
    <lineage>
        <taxon>Bacteria</taxon>
        <taxon>Pseudomonadati</taxon>
        <taxon>Pseudomonadota</taxon>
        <taxon>Alphaproteobacteria</taxon>
        <taxon>Sphingomonadales</taxon>
        <taxon>Sphingomonadaceae</taxon>
        <taxon>Sphingomonas</taxon>
    </lineage>
</organism>
<evidence type="ECO:0000313" key="7">
    <source>
        <dbReference type="Proteomes" id="UP000286681"/>
    </source>
</evidence>
<gene>
    <name evidence="4" type="ORF">BRX40_20490</name>
    <name evidence="5" type="ORF">CA257_03085</name>
</gene>
<name>A0A1L6JEZ7_9SPHN</name>
<dbReference type="OrthoDB" id="108135at2"/>
<evidence type="ECO:0000259" key="3">
    <source>
        <dbReference type="Pfam" id="PF13354"/>
    </source>
</evidence>